<keyword evidence="2" id="KW-1185">Reference proteome</keyword>
<dbReference type="STRING" id="226506.SAMN04488519_108180"/>
<dbReference type="AlphaFoldDB" id="A0A1I5IA51"/>
<proteinExistence type="predicted"/>
<protein>
    <submittedName>
        <fullName evidence="1">Uncharacterized protein</fullName>
    </submittedName>
</protein>
<sequence>MIMKNPFWYPIRSVNKCLIIPFVFICFQSIGQERSATYFYSSNEQIPLAYLRVQVEGGSFMDFTDLAGKLEYLKKEIPENALINISGYGINDTLLSIKEIWNLDTIFLPSKEFELPEVAVNSTKLSELKIGDAKAEGWQATKPIGLIGSAQGEFYRYTIRVKIPKKKQLYLDKLKFYVSDILKEKVDVSIRILLPNNRMDIKPGKNNSIHDFSDLLQRNKVVEVLKPGWVQVNFDEYVGIPEGVKDLFIVFDLLEKEPKSNFALADQRVSKDIDLGFYITGGEIGVFNPDKFHPAIELTFFKE</sequence>
<name>A0A1I5IA51_9BACT</name>
<dbReference type="Proteomes" id="UP000199564">
    <property type="component" value="Unassembled WGS sequence"/>
</dbReference>
<dbReference type="EMBL" id="FOVW01000008">
    <property type="protein sequence ID" value="SFO57467.1"/>
    <property type="molecule type" value="Genomic_DNA"/>
</dbReference>
<organism evidence="1 2">
    <name type="scientific">Algoriphagus ornithinivorans</name>
    <dbReference type="NCBI Taxonomy" id="226506"/>
    <lineage>
        <taxon>Bacteria</taxon>
        <taxon>Pseudomonadati</taxon>
        <taxon>Bacteroidota</taxon>
        <taxon>Cytophagia</taxon>
        <taxon>Cytophagales</taxon>
        <taxon>Cyclobacteriaceae</taxon>
        <taxon>Algoriphagus</taxon>
    </lineage>
</organism>
<evidence type="ECO:0000313" key="2">
    <source>
        <dbReference type="Proteomes" id="UP000199564"/>
    </source>
</evidence>
<evidence type="ECO:0000313" key="1">
    <source>
        <dbReference type="EMBL" id="SFO57467.1"/>
    </source>
</evidence>
<accession>A0A1I5IA51</accession>
<reference evidence="2" key="1">
    <citation type="submission" date="2016-10" db="EMBL/GenBank/DDBJ databases">
        <authorList>
            <person name="Varghese N."/>
            <person name="Submissions S."/>
        </authorList>
    </citation>
    <scope>NUCLEOTIDE SEQUENCE [LARGE SCALE GENOMIC DNA]</scope>
    <source>
        <strain evidence="2">DSM 15282</strain>
    </source>
</reference>
<gene>
    <name evidence="1" type="ORF">SAMN04488519_108180</name>
</gene>